<feature type="chain" id="PRO_5019711527" description="Noggin" evidence="8">
    <location>
        <begin position="20"/>
        <end position="251"/>
    </location>
</feature>
<dbReference type="InterPro" id="IPR029034">
    <property type="entry name" value="Cystine-knot_cytokine"/>
</dbReference>
<dbReference type="InParanoid" id="A0A482X1X4"/>
<feature type="disulfide bond" evidence="6">
    <location>
        <begin position="189"/>
        <end position="244"/>
    </location>
</feature>
<dbReference type="Gene3D" id="2.10.90.10">
    <property type="entry name" value="Cystine-knot cytokines"/>
    <property type="match status" value="1"/>
</dbReference>
<comment type="similarity">
    <text evidence="2">Belongs to the noggin family.</text>
</comment>
<keyword evidence="6" id="KW-1015">Disulfide bond</keyword>
<evidence type="ECO:0000313" key="9">
    <source>
        <dbReference type="EMBL" id="RZF39586.1"/>
    </source>
</evidence>
<dbReference type="Pfam" id="PF05806">
    <property type="entry name" value="Noggin"/>
    <property type="match status" value="1"/>
</dbReference>
<dbReference type="InterPro" id="IPR008717">
    <property type="entry name" value="Noggin"/>
</dbReference>
<comment type="caution">
    <text evidence="9">The sequence shown here is derived from an EMBL/GenBank/DDBJ whole genome shotgun (WGS) entry which is preliminary data.</text>
</comment>
<organism evidence="9 10">
    <name type="scientific">Laodelphax striatellus</name>
    <name type="common">Small brown planthopper</name>
    <name type="synonym">Delphax striatella</name>
    <dbReference type="NCBI Taxonomy" id="195883"/>
    <lineage>
        <taxon>Eukaryota</taxon>
        <taxon>Metazoa</taxon>
        <taxon>Ecdysozoa</taxon>
        <taxon>Arthropoda</taxon>
        <taxon>Hexapoda</taxon>
        <taxon>Insecta</taxon>
        <taxon>Pterygota</taxon>
        <taxon>Neoptera</taxon>
        <taxon>Paraneoptera</taxon>
        <taxon>Hemiptera</taxon>
        <taxon>Auchenorrhyncha</taxon>
        <taxon>Fulgoroidea</taxon>
        <taxon>Delphacidae</taxon>
        <taxon>Criomorphinae</taxon>
        <taxon>Laodelphax</taxon>
    </lineage>
</organism>
<dbReference type="GO" id="GO:0045596">
    <property type="term" value="P:negative regulation of cell differentiation"/>
    <property type="evidence" value="ECO:0007669"/>
    <property type="project" value="InterPro"/>
</dbReference>
<feature type="signal peptide" evidence="8">
    <location>
        <begin position="1"/>
        <end position="19"/>
    </location>
</feature>
<keyword evidence="3" id="KW-0217">Developmental protein</keyword>
<dbReference type="EMBL" id="QKKF02019844">
    <property type="protein sequence ID" value="RZF39586.1"/>
    <property type="molecule type" value="Genomic_DNA"/>
</dbReference>
<keyword evidence="4" id="KW-0964">Secreted</keyword>
<evidence type="ECO:0000256" key="2">
    <source>
        <dbReference type="ARBA" id="ARBA00007480"/>
    </source>
</evidence>
<dbReference type="PIRSF" id="PIRSF008129">
    <property type="entry name" value="Noggin"/>
    <property type="match status" value="1"/>
</dbReference>
<sequence length="251" mass="28388">MDGCACVLLVTGVLVTTLAEHLHTHTHHQLSPSDAGLRPAALGDDLPPLDLLESPNRSHDPRPTELNATALAIKLGRNLDPAFMSVTRPAPASQLLNSNNFLYRRNRRGRLVPVGDMPKHLRDMDFKFLRLPDGSKLRTRVSTKLKKKLQQFLWAFTACPIAYKWKDLGIRFWPRWLKEGHCPAGKTSCSVPPGMKCRPSATLRKTVLRWHCRSPIFDNSALQPEQRHCQWIKVEYPIITQCSCACPHTYS</sequence>
<dbReference type="SMR" id="A0A482X1X4"/>
<feature type="disulfide bond" evidence="6">
    <location>
        <begin position="182"/>
        <end position="242"/>
    </location>
</feature>
<evidence type="ECO:0000256" key="5">
    <source>
        <dbReference type="ARBA" id="ARBA00022729"/>
    </source>
</evidence>
<reference evidence="9 10" key="1">
    <citation type="journal article" date="2017" name="Gigascience">
        <title>Genome sequence of the small brown planthopper, Laodelphax striatellus.</title>
        <authorList>
            <person name="Zhu J."/>
            <person name="Jiang F."/>
            <person name="Wang X."/>
            <person name="Yang P."/>
            <person name="Bao Y."/>
            <person name="Zhao W."/>
            <person name="Wang W."/>
            <person name="Lu H."/>
            <person name="Wang Q."/>
            <person name="Cui N."/>
            <person name="Li J."/>
            <person name="Chen X."/>
            <person name="Luo L."/>
            <person name="Yu J."/>
            <person name="Kang L."/>
            <person name="Cui F."/>
        </authorList>
    </citation>
    <scope>NUCLEOTIDE SEQUENCE [LARGE SCALE GENOMIC DNA]</scope>
    <source>
        <strain evidence="9">Lst14</strain>
    </source>
</reference>
<dbReference type="Proteomes" id="UP000291343">
    <property type="component" value="Unassembled WGS sequence"/>
</dbReference>
<proteinExistence type="inferred from homology"/>
<dbReference type="PANTHER" id="PTHR10494:SF6">
    <property type="entry name" value="NOGGIN"/>
    <property type="match status" value="1"/>
</dbReference>
<evidence type="ECO:0008006" key="11">
    <source>
        <dbReference type="Google" id="ProtNLM"/>
    </source>
</evidence>
<evidence type="ECO:0000256" key="3">
    <source>
        <dbReference type="ARBA" id="ARBA00022473"/>
    </source>
</evidence>
<dbReference type="GO" id="GO:0030514">
    <property type="term" value="P:negative regulation of BMP signaling pathway"/>
    <property type="evidence" value="ECO:0007669"/>
    <property type="project" value="InterPro"/>
</dbReference>
<gene>
    <name evidence="9" type="ORF">LSTR_LSTR001107</name>
</gene>
<dbReference type="STRING" id="195883.A0A482X1X4"/>
<evidence type="ECO:0000256" key="6">
    <source>
        <dbReference type="PIRSR" id="PIRSR008129-1"/>
    </source>
</evidence>
<name>A0A482X1X4_LAOST</name>
<evidence type="ECO:0000256" key="1">
    <source>
        <dbReference type="ARBA" id="ARBA00004613"/>
    </source>
</evidence>
<feature type="disulfide bond" evidence="6">
    <location>
        <begin position="159"/>
        <end position="197"/>
    </location>
</feature>
<comment type="subcellular location">
    <subcellularLocation>
        <location evidence="1">Secreted</location>
    </subcellularLocation>
</comment>
<dbReference type="SUPFAM" id="SSF57501">
    <property type="entry name" value="Cystine-knot cytokines"/>
    <property type="match status" value="1"/>
</dbReference>
<dbReference type="Gene3D" id="1.10.287.520">
    <property type="entry name" value="Helix hairpin bin"/>
    <property type="match status" value="1"/>
</dbReference>
<dbReference type="PANTHER" id="PTHR10494">
    <property type="entry name" value="BONE MORPHOGENETIC PROTEIN INHIBITOR, NOGGIN"/>
    <property type="match status" value="1"/>
</dbReference>
<keyword evidence="10" id="KW-1185">Reference proteome</keyword>
<dbReference type="GO" id="GO:0009953">
    <property type="term" value="P:dorsal/ventral pattern formation"/>
    <property type="evidence" value="ECO:0007669"/>
    <property type="project" value="TreeGrafter"/>
</dbReference>
<accession>A0A482X1X4</accession>
<feature type="disulfide bond" evidence="6">
    <location>
        <begin position="212"/>
        <end position="229"/>
    </location>
</feature>
<evidence type="ECO:0000256" key="8">
    <source>
        <dbReference type="SAM" id="SignalP"/>
    </source>
</evidence>
<dbReference type="GO" id="GO:0005615">
    <property type="term" value="C:extracellular space"/>
    <property type="evidence" value="ECO:0007669"/>
    <property type="project" value="TreeGrafter"/>
</dbReference>
<keyword evidence="5 8" id="KW-0732">Signal</keyword>
<dbReference type="AlphaFoldDB" id="A0A482X1X4"/>
<dbReference type="OrthoDB" id="5950649at2759"/>
<evidence type="ECO:0000256" key="7">
    <source>
        <dbReference type="PIRSR" id="PIRSR008129-2"/>
    </source>
</evidence>
<feature type="glycosylation site" description="N-linked (GlcNAc...) asparagine" evidence="7">
    <location>
        <position position="67"/>
    </location>
</feature>
<evidence type="ECO:0000313" key="10">
    <source>
        <dbReference type="Proteomes" id="UP000291343"/>
    </source>
</evidence>
<protein>
    <recommendedName>
        <fullName evidence="11">Noggin</fullName>
    </recommendedName>
</protein>
<evidence type="ECO:0000256" key="4">
    <source>
        <dbReference type="ARBA" id="ARBA00022525"/>
    </source>
</evidence>